<evidence type="ECO:0000313" key="3">
    <source>
        <dbReference type="Proteomes" id="UP000321907"/>
    </source>
</evidence>
<dbReference type="AlphaFoldDB" id="A0A5C7FLT2"/>
<accession>A0A5C7FLT2</accession>
<proteinExistence type="predicted"/>
<keyword evidence="1" id="KW-0812">Transmembrane</keyword>
<keyword evidence="3" id="KW-1185">Reference proteome</keyword>
<name>A0A5C7FLT2_9BACT</name>
<feature type="transmembrane region" description="Helical" evidence="1">
    <location>
        <begin position="76"/>
        <end position="97"/>
    </location>
</feature>
<gene>
    <name evidence="2" type="ORF">FUA23_04045</name>
</gene>
<sequence length="128" mass="14075">MHAKEQLAEQLGEAYGFISEMLDHKVEEVKLAAAEKSALTISKLLTAVIMGILAIIMAIFGLISLAFLLAGDMQTTARGFGIVALIMLVLLVAVFFLRRYIIVNPTVTKVIELFFSEDPKEIPHEQGK</sequence>
<dbReference type="Proteomes" id="UP000321907">
    <property type="component" value="Unassembled WGS sequence"/>
</dbReference>
<organism evidence="2 3">
    <name type="scientific">Neolewinella aurantiaca</name>
    <dbReference type="NCBI Taxonomy" id="2602767"/>
    <lineage>
        <taxon>Bacteria</taxon>
        <taxon>Pseudomonadati</taxon>
        <taxon>Bacteroidota</taxon>
        <taxon>Saprospiria</taxon>
        <taxon>Saprospirales</taxon>
        <taxon>Lewinellaceae</taxon>
        <taxon>Neolewinella</taxon>
    </lineage>
</organism>
<evidence type="ECO:0008006" key="4">
    <source>
        <dbReference type="Google" id="ProtNLM"/>
    </source>
</evidence>
<keyword evidence="1" id="KW-1133">Transmembrane helix</keyword>
<feature type="transmembrane region" description="Helical" evidence="1">
    <location>
        <begin position="44"/>
        <end position="70"/>
    </location>
</feature>
<reference evidence="2 3" key="1">
    <citation type="submission" date="2019-08" db="EMBL/GenBank/DDBJ databases">
        <title>Lewinella sp. strain SSH13 Genome sequencing and assembly.</title>
        <authorList>
            <person name="Kim I."/>
        </authorList>
    </citation>
    <scope>NUCLEOTIDE SEQUENCE [LARGE SCALE GENOMIC DNA]</scope>
    <source>
        <strain evidence="2 3">SSH13</strain>
    </source>
</reference>
<dbReference type="RefSeq" id="WP_147929439.1">
    <property type="nucleotide sequence ID" value="NZ_VOXD01000004.1"/>
</dbReference>
<comment type="caution">
    <text evidence="2">The sequence shown here is derived from an EMBL/GenBank/DDBJ whole genome shotgun (WGS) entry which is preliminary data.</text>
</comment>
<keyword evidence="1" id="KW-0472">Membrane</keyword>
<dbReference type="OrthoDB" id="1496158at2"/>
<protein>
    <recommendedName>
        <fullName evidence="4">Superfamily III holin-X</fullName>
    </recommendedName>
</protein>
<evidence type="ECO:0000256" key="1">
    <source>
        <dbReference type="SAM" id="Phobius"/>
    </source>
</evidence>
<dbReference type="EMBL" id="VOXD01000004">
    <property type="protein sequence ID" value="TXF90981.1"/>
    <property type="molecule type" value="Genomic_DNA"/>
</dbReference>
<evidence type="ECO:0000313" key="2">
    <source>
        <dbReference type="EMBL" id="TXF90981.1"/>
    </source>
</evidence>